<feature type="compositionally biased region" description="Basic and acidic residues" evidence="1">
    <location>
        <begin position="462"/>
        <end position="472"/>
    </location>
</feature>
<feature type="compositionally biased region" description="Low complexity" evidence="1">
    <location>
        <begin position="25"/>
        <end position="48"/>
    </location>
</feature>
<dbReference type="Gene3D" id="3.40.50.1820">
    <property type="entry name" value="alpha/beta hydrolase"/>
    <property type="match status" value="1"/>
</dbReference>
<sequence length="506" mass="54583">MDDEENPWADTEPSKTVVAVSQPVAPTSMPAASTSTLPTTSISATPAPSATPTPSPHTALTHSPPKTGLLLLIFIHGFKGSAETTFEDFPSRLSHLLAETHPSLAVCSLVYPTYDTRGSLDVAVSNFVEWLEEQVLGLESKPEYDKQGKEVPFGKSGRGGGRGTVGVVLCGHSMGGLVAADAALRVARDSEAATGGKEGQGEYWPNVVAVIAYDSPYWGVHPNVFRHQATKYISYAQQARDVGTHLAPIGAGIAAIWGMNRNQQQEATRTPSWSSSSSKWSRSLWTTGAFATAAAAVGGSVAAYYHREHINGAYSYLTDHFEYVANLWDDTSLRRRLNELVEKRRVLFHAYYNVLPAHGPAPGGGARVAGRKRTFIVLPPLSNERMARLVEPIEDEKAGDEVEAHVGMFTPSKNPTGYLRLVHGSAALIGRRIVEGFGPPEGPERGSDASNAQQQGESQVPLERDEGLRMGDEGMEEEEEEVKKAMHDLRERQGREGSAASVEDSL</sequence>
<name>A0A316V1C4_9BASI</name>
<dbReference type="RefSeq" id="XP_025365420.1">
    <property type="nucleotide sequence ID" value="XM_025505218.1"/>
</dbReference>
<dbReference type="AlphaFoldDB" id="A0A316V1C4"/>
<feature type="compositionally biased region" description="Polar residues" evidence="1">
    <location>
        <begin position="448"/>
        <end position="458"/>
    </location>
</feature>
<evidence type="ECO:0000313" key="3">
    <source>
        <dbReference type="Proteomes" id="UP000245884"/>
    </source>
</evidence>
<feature type="region of interest" description="Disordered" evidence="1">
    <location>
        <begin position="434"/>
        <end position="506"/>
    </location>
</feature>
<keyword evidence="3" id="KW-1185">Reference proteome</keyword>
<feature type="region of interest" description="Disordered" evidence="1">
    <location>
        <begin position="1"/>
        <end position="62"/>
    </location>
</feature>
<evidence type="ECO:0008006" key="4">
    <source>
        <dbReference type="Google" id="ProtNLM"/>
    </source>
</evidence>
<dbReference type="Proteomes" id="UP000245884">
    <property type="component" value="Unassembled WGS sequence"/>
</dbReference>
<gene>
    <name evidence="2" type="ORF">BDZ90DRAFT_229805</name>
</gene>
<accession>A0A316V1C4</accession>
<dbReference type="OrthoDB" id="442243at2759"/>
<organism evidence="2 3">
    <name type="scientific">Jaminaea rosea</name>
    <dbReference type="NCBI Taxonomy" id="1569628"/>
    <lineage>
        <taxon>Eukaryota</taxon>
        <taxon>Fungi</taxon>
        <taxon>Dikarya</taxon>
        <taxon>Basidiomycota</taxon>
        <taxon>Ustilaginomycotina</taxon>
        <taxon>Exobasidiomycetes</taxon>
        <taxon>Microstromatales</taxon>
        <taxon>Microstromatales incertae sedis</taxon>
        <taxon>Jaminaea</taxon>
    </lineage>
</organism>
<dbReference type="InterPro" id="IPR029058">
    <property type="entry name" value="AB_hydrolase_fold"/>
</dbReference>
<dbReference type="GeneID" id="37027041"/>
<dbReference type="PANTHER" id="PTHR47842:SF1">
    <property type="entry name" value="DUF676 DOMAIN-CONTAINING PROTEIN"/>
    <property type="match status" value="1"/>
</dbReference>
<reference evidence="2 3" key="1">
    <citation type="journal article" date="2018" name="Mol. Biol. Evol.">
        <title>Broad Genomic Sampling Reveals a Smut Pathogenic Ancestry of the Fungal Clade Ustilaginomycotina.</title>
        <authorList>
            <person name="Kijpornyongpan T."/>
            <person name="Mondo S.J."/>
            <person name="Barry K."/>
            <person name="Sandor L."/>
            <person name="Lee J."/>
            <person name="Lipzen A."/>
            <person name="Pangilinan J."/>
            <person name="LaButti K."/>
            <person name="Hainaut M."/>
            <person name="Henrissat B."/>
            <person name="Grigoriev I.V."/>
            <person name="Spatafora J.W."/>
            <person name="Aime M.C."/>
        </authorList>
    </citation>
    <scope>NUCLEOTIDE SEQUENCE [LARGE SCALE GENOMIC DNA]</scope>
    <source>
        <strain evidence="2 3">MCA 5214</strain>
    </source>
</reference>
<proteinExistence type="predicted"/>
<dbReference type="PANTHER" id="PTHR47842">
    <property type="entry name" value="EXPRESSED PROTEIN"/>
    <property type="match status" value="1"/>
</dbReference>
<feature type="compositionally biased region" description="Basic and acidic residues" evidence="1">
    <location>
        <begin position="481"/>
        <end position="495"/>
    </location>
</feature>
<evidence type="ECO:0000256" key="1">
    <source>
        <dbReference type="SAM" id="MobiDB-lite"/>
    </source>
</evidence>
<dbReference type="SUPFAM" id="SSF53474">
    <property type="entry name" value="alpha/beta-Hydrolases"/>
    <property type="match status" value="1"/>
</dbReference>
<dbReference type="EMBL" id="KZ819662">
    <property type="protein sequence ID" value="PWN30808.1"/>
    <property type="molecule type" value="Genomic_DNA"/>
</dbReference>
<dbReference type="STRING" id="1569628.A0A316V1C4"/>
<evidence type="ECO:0000313" key="2">
    <source>
        <dbReference type="EMBL" id="PWN30808.1"/>
    </source>
</evidence>
<protein>
    <recommendedName>
        <fullName evidence="4">AB hydrolase-1 domain-containing protein</fullName>
    </recommendedName>
</protein>